<dbReference type="OrthoDB" id="4048724at2"/>
<dbReference type="EMBL" id="VKGK01000008">
    <property type="protein sequence ID" value="TRY14752.1"/>
    <property type="molecule type" value="Genomic_DNA"/>
</dbReference>
<protein>
    <recommendedName>
        <fullName evidence="3">2OG-Fe(II) oxygenase</fullName>
    </recommendedName>
</protein>
<reference evidence="2" key="1">
    <citation type="submission" date="2019-07" db="EMBL/GenBank/DDBJ databases">
        <title>Shewanella sp. YLB-08 draft genomic sequence.</title>
        <authorList>
            <person name="Yu L."/>
        </authorList>
    </citation>
    <scope>NUCLEOTIDE SEQUENCE [LARGE SCALE GENOMIC DNA]</scope>
    <source>
        <strain evidence="2">JCM 20706</strain>
    </source>
</reference>
<proteinExistence type="predicted"/>
<accession>A0A553JQM0</accession>
<dbReference type="AlphaFoldDB" id="A0A553JQM0"/>
<gene>
    <name evidence="1" type="ORF">FN961_08650</name>
</gene>
<evidence type="ECO:0008006" key="3">
    <source>
        <dbReference type="Google" id="ProtNLM"/>
    </source>
</evidence>
<organism evidence="1 2">
    <name type="scientific">Shewanella hanedai</name>
    <name type="common">Alteromonas hanedai</name>
    <dbReference type="NCBI Taxonomy" id="25"/>
    <lineage>
        <taxon>Bacteria</taxon>
        <taxon>Pseudomonadati</taxon>
        <taxon>Pseudomonadota</taxon>
        <taxon>Gammaproteobacteria</taxon>
        <taxon>Alteromonadales</taxon>
        <taxon>Shewanellaceae</taxon>
        <taxon>Shewanella</taxon>
    </lineage>
</organism>
<dbReference type="Proteomes" id="UP000318126">
    <property type="component" value="Unassembled WGS sequence"/>
</dbReference>
<name>A0A553JQM0_SHEHA</name>
<evidence type="ECO:0000313" key="1">
    <source>
        <dbReference type="EMBL" id="TRY14752.1"/>
    </source>
</evidence>
<dbReference type="InterPro" id="IPR045617">
    <property type="entry name" value="DUF6445"/>
</dbReference>
<keyword evidence="2" id="KW-1185">Reference proteome</keyword>
<dbReference type="RefSeq" id="WP_143564151.1">
    <property type="nucleotide sequence ID" value="NZ_BMPL01000006.1"/>
</dbReference>
<dbReference type="Pfam" id="PF20043">
    <property type="entry name" value="DUF6445"/>
    <property type="match status" value="1"/>
</dbReference>
<sequence>MMTSMNQGASSPMGARPASDLSMTIAPDLVTETLAQFNPDARVTVHYVGTEKTPVIVIDDLLAYPEAMVELACQPTEFVENRQDFYPGKRKTAPHAYSEQLKRQYADLIRSHYQIEPTTQPNCLLSAFSLTMTQPQYLRPIQMLPHFDSPLSEQFAVVHYLFRGPQGGTSLYRHRKTGFETVTHSRIAQYGKTLKQQAYGMHLHQSPAYTNGSGPLFEQIHTVEAKFNRAVLYPSNCLHSADISSTAKLPDDPRTGRLTLNTFLLFQHENT</sequence>
<comment type="caution">
    <text evidence="1">The sequence shown here is derived from an EMBL/GenBank/DDBJ whole genome shotgun (WGS) entry which is preliminary data.</text>
</comment>
<evidence type="ECO:0000313" key="2">
    <source>
        <dbReference type="Proteomes" id="UP000318126"/>
    </source>
</evidence>